<dbReference type="EMBL" id="VSRR010000064">
    <property type="protein sequence ID" value="MPC09331.1"/>
    <property type="molecule type" value="Genomic_DNA"/>
</dbReference>
<dbReference type="InterPro" id="IPR051974">
    <property type="entry name" value="PUF60_regulator"/>
</dbReference>
<dbReference type="SUPFAM" id="SSF54928">
    <property type="entry name" value="RNA-binding domain, RBD"/>
    <property type="match status" value="1"/>
</dbReference>
<sequence length="179" mass="19477">MPKDISVCWNIGLGHNSSVAPWTLGWGRQGCRISRWHWWPAVIGPGTVGLRVVFAFVEYEMPEAAQLALEQMNGVMIGGRNIKVGRPSNMPQVSSGLWHLPLTATVLCSSGASLGPAPYSQTSEDLKLWKRDMVEVSAGSDSTCDHTLQSPLGEGGQRARCRGRVYRQMQVGVEDLLGS</sequence>
<evidence type="ECO:0000313" key="4">
    <source>
        <dbReference type="Proteomes" id="UP000324222"/>
    </source>
</evidence>
<accession>A0A5B7CKL3</accession>
<dbReference type="GO" id="GO:0006376">
    <property type="term" value="P:mRNA splice site recognition"/>
    <property type="evidence" value="ECO:0007669"/>
    <property type="project" value="TreeGrafter"/>
</dbReference>
<evidence type="ECO:0000259" key="2">
    <source>
        <dbReference type="Pfam" id="PF00076"/>
    </source>
</evidence>
<name>A0A5B7CKL3_PORTR</name>
<evidence type="ECO:0000313" key="3">
    <source>
        <dbReference type="EMBL" id="MPC09331.1"/>
    </source>
</evidence>
<feature type="domain" description="RRM" evidence="2">
    <location>
        <begin position="54"/>
        <end position="83"/>
    </location>
</feature>
<comment type="caution">
    <text evidence="3">The sequence shown here is derived from an EMBL/GenBank/DDBJ whole genome shotgun (WGS) entry which is preliminary data.</text>
</comment>
<protein>
    <submittedName>
        <fullName evidence="3">Poly(U)-binding-splicing factor half pint</fullName>
    </submittedName>
</protein>
<dbReference type="Gene3D" id="3.30.70.330">
    <property type="match status" value="1"/>
</dbReference>
<dbReference type="Pfam" id="PF00076">
    <property type="entry name" value="RRM_1"/>
    <property type="match status" value="1"/>
</dbReference>
<dbReference type="PANTHER" id="PTHR47330:SF1">
    <property type="entry name" value="POLY(U)-BINDING-SPLICING FACTOR PUF60"/>
    <property type="match status" value="1"/>
</dbReference>
<keyword evidence="1" id="KW-0694">RNA-binding</keyword>
<reference evidence="3 4" key="1">
    <citation type="submission" date="2019-05" db="EMBL/GenBank/DDBJ databases">
        <title>Another draft genome of Portunus trituberculatus and its Hox gene families provides insights of decapod evolution.</title>
        <authorList>
            <person name="Jeong J.-H."/>
            <person name="Song I."/>
            <person name="Kim S."/>
            <person name="Choi T."/>
            <person name="Kim D."/>
            <person name="Ryu S."/>
            <person name="Kim W."/>
        </authorList>
    </citation>
    <scope>NUCLEOTIDE SEQUENCE [LARGE SCALE GENOMIC DNA]</scope>
    <source>
        <tissue evidence="3">Muscle</tissue>
    </source>
</reference>
<dbReference type="InterPro" id="IPR000504">
    <property type="entry name" value="RRM_dom"/>
</dbReference>
<dbReference type="OrthoDB" id="20943at2759"/>
<dbReference type="InterPro" id="IPR035979">
    <property type="entry name" value="RBD_domain_sf"/>
</dbReference>
<proteinExistence type="predicted"/>
<keyword evidence="4" id="KW-1185">Reference proteome</keyword>
<dbReference type="GO" id="GO:0000380">
    <property type="term" value="P:alternative mRNA splicing, via spliceosome"/>
    <property type="evidence" value="ECO:0007669"/>
    <property type="project" value="TreeGrafter"/>
</dbReference>
<evidence type="ECO:0000256" key="1">
    <source>
        <dbReference type="ARBA" id="ARBA00022884"/>
    </source>
</evidence>
<dbReference type="GO" id="GO:0071011">
    <property type="term" value="C:precatalytic spliceosome"/>
    <property type="evidence" value="ECO:0007669"/>
    <property type="project" value="TreeGrafter"/>
</dbReference>
<dbReference type="AlphaFoldDB" id="A0A5B7CKL3"/>
<dbReference type="PANTHER" id="PTHR47330">
    <property type="entry name" value="POLY(U)-BINDING-SPLICING FACTOR PUF60-B-RELATED"/>
    <property type="match status" value="1"/>
</dbReference>
<gene>
    <name evidence="3" type="primary">pUf68_1</name>
    <name evidence="3" type="ORF">E2C01_001940</name>
</gene>
<dbReference type="InterPro" id="IPR012677">
    <property type="entry name" value="Nucleotide-bd_a/b_plait_sf"/>
</dbReference>
<dbReference type="GO" id="GO:0071013">
    <property type="term" value="C:catalytic step 2 spliceosome"/>
    <property type="evidence" value="ECO:0007669"/>
    <property type="project" value="TreeGrafter"/>
</dbReference>
<dbReference type="Proteomes" id="UP000324222">
    <property type="component" value="Unassembled WGS sequence"/>
</dbReference>
<dbReference type="GO" id="GO:0000381">
    <property type="term" value="P:regulation of alternative mRNA splicing, via spliceosome"/>
    <property type="evidence" value="ECO:0007669"/>
    <property type="project" value="TreeGrafter"/>
</dbReference>
<dbReference type="GO" id="GO:0003723">
    <property type="term" value="F:RNA binding"/>
    <property type="evidence" value="ECO:0007669"/>
    <property type="project" value="UniProtKB-KW"/>
</dbReference>
<organism evidence="3 4">
    <name type="scientific">Portunus trituberculatus</name>
    <name type="common">Swimming crab</name>
    <name type="synonym">Neptunus trituberculatus</name>
    <dbReference type="NCBI Taxonomy" id="210409"/>
    <lineage>
        <taxon>Eukaryota</taxon>
        <taxon>Metazoa</taxon>
        <taxon>Ecdysozoa</taxon>
        <taxon>Arthropoda</taxon>
        <taxon>Crustacea</taxon>
        <taxon>Multicrustacea</taxon>
        <taxon>Malacostraca</taxon>
        <taxon>Eumalacostraca</taxon>
        <taxon>Eucarida</taxon>
        <taxon>Decapoda</taxon>
        <taxon>Pleocyemata</taxon>
        <taxon>Brachyura</taxon>
        <taxon>Eubrachyura</taxon>
        <taxon>Portunoidea</taxon>
        <taxon>Portunidae</taxon>
        <taxon>Portuninae</taxon>
        <taxon>Portunus</taxon>
    </lineage>
</organism>